<dbReference type="RefSeq" id="WP_313976121.1">
    <property type="nucleotide sequence ID" value="NZ_JASJOS010000002.1"/>
</dbReference>
<comment type="caution">
    <text evidence="2">The sequence shown here is derived from an EMBL/GenBank/DDBJ whole genome shotgun (WGS) entry which is preliminary data.</text>
</comment>
<name>A0AAE3U4X7_9BACT</name>
<reference evidence="2" key="1">
    <citation type="submission" date="2023-05" db="EMBL/GenBank/DDBJ databases">
        <authorList>
            <person name="Zhang X."/>
        </authorList>
    </citation>
    <scope>NUCLEOTIDE SEQUENCE</scope>
    <source>
        <strain evidence="2">YF14B1</strain>
    </source>
</reference>
<organism evidence="2 3">
    <name type="scientific">Xanthocytophaga flava</name>
    <dbReference type="NCBI Taxonomy" id="3048013"/>
    <lineage>
        <taxon>Bacteria</taxon>
        <taxon>Pseudomonadati</taxon>
        <taxon>Bacteroidota</taxon>
        <taxon>Cytophagia</taxon>
        <taxon>Cytophagales</taxon>
        <taxon>Rhodocytophagaceae</taxon>
        <taxon>Xanthocytophaga</taxon>
    </lineage>
</organism>
<evidence type="ECO:0000313" key="2">
    <source>
        <dbReference type="EMBL" id="MDJ1479716.1"/>
    </source>
</evidence>
<protein>
    <recommendedName>
        <fullName evidence="4">Lipoprotein</fullName>
    </recommendedName>
</protein>
<accession>A0AAE3U4X7</accession>
<dbReference type="AlphaFoldDB" id="A0AAE3U4X7"/>
<dbReference type="EMBL" id="JASJOS010000002">
    <property type="protein sequence ID" value="MDJ1479716.1"/>
    <property type="molecule type" value="Genomic_DNA"/>
</dbReference>
<dbReference type="Proteomes" id="UP001241110">
    <property type="component" value="Unassembled WGS sequence"/>
</dbReference>
<evidence type="ECO:0000256" key="1">
    <source>
        <dbReference type="SAM" id="SignalP"/>
    </source>
</evidence>
<evidence type="ECO:0000313" key="3">
    <source>
        <dbReference type="Proteomes" id="UP001241110"/>
    </source>
</evidence>
<sequence>MKLTFCLLGIALSGLIGCTNSQTTNTNSISKVEMHLSAFGVESDDFPSIDVIIDFQNDTNSCKKWYYNPAYKDSIYSLSRTDITKVLDLLKSSDLKKLKEEYTVDKTDQPSSKTIIYTSQSTFTIKVPLP</sequence>
<feature type="chain" id="PRO_5042026182" description="Lipoprotein" evidence="1">
    <location>
        <begin position="22"/>
        <end position="130"/>
    </location>
</feature>
<keyword evidence="1" id="KW-0732">Signal</keyword>
<evidence type="ECO:0008006" key="4">
    <source>
        <dbReference type="Google" id="ProtNLM"/>
    </source>
</evidence>
<dbReference type="PROSITE" id="PS51257">
    <property type="entry name" value="PROKAR_LIPOPROTEIN"/>
    <property type="match status" value="1"/>
</dbReference>
<feature type="signal peptide" evidence="1">
    <location>
        <begin position="1"/>
        <end position="21"/>
    </location>
</feature>
<gene>
    <name evidence="2" type="ORF">QNI16_04410</name>
</gene>
<proteinExistence type="predicted"/>